<gene>
    <name evidence="2" type="ORF">JAZ07_03355</name>
</gene>
<reference evidence="2" key="1">
    <citation type="journal article" date="2021" name="Proc. Natl. Acad. Sci. U.S.A.">
        <title>Global biogeography of chemosynthetic symbionts reveals both localized and globally distributed symbiont groups. .</title>
        <authorList>
            <person name="Osvatic J.T."/>
            <person name="Wilkins L.G.E."/>
            <person name="Leibrecht L."/>
            <person name="Leray M."/>
            <person name="Zauner S."/>
            <person name="Polzin J."/>
            <person name="Camacho Y."/>
            <person name="Gros O."/>
            <person name="van Gils J.A."/>
            <person name="Eisen J.A."/>
            <person name="Petersen J.M."/>
            <person name="Yuen B."/>
        </authorList>
    </citation>
    <scope>NUCLEOTIDE SEQUENCE</scope>
    <source>
        <strain evidence="2">MAGclacostrist064TRANS</strain>
    </source>
</reference>
<dbReference type="EMBL" id="JAEPCM010000091">
    <property type="protein sequence ID" value="MCG7945365.1"/>
    <property type="molecule type" value="Genomic_DNA"/>
</dbReference>
<organism evidence="2 3">
    <name type="scientific">Candidatus Thiodiazotropha taylori</name>
    <dbReference type="NCBI Taxonomy" id="2792791"/>
    <lineage>
        <taxon>Bacteria</taxon>
        <taxon>Pseudomonadati</taxon>
        <taxon>Pseudomonadota</taxon>
        <taxon>Gammaproteobacteria</taxon>
        <taxon>Chromatiales</taxon>
        <taxon>Sedimenticolaceae</taxon>
        <taxon>Candidatus Thiodiazotropha</taxon>
    </lineage>
</organism>
<keyword evidence="1" id="KW-1133">Transmembrane helix</keyword>
<feature type="transmembrane region" description="Helical" evidence="1">
    <location>
        <begin position="216"/>
        <end position="235"/>
    </location>
</feature>
<keyword evidence="1" id="KW-0812">Transmembrane</keyword>
<protein>
    <submittedName>
        <fullName evidence="2">Uncharacterized protein</fullName>
    </submittedName>
</protein>
<proteinExistence type="predicted"/>
<evidence type="ECO:0000256" key="1">
    <source>
        <dbReference type="SAM" id="Phobius"/>
    </source>
</evidence>
<sequence>MSNKIIIRIVTLGTVPYDLYLTRLDNWKSSIFEIVSPIENFTLNADSDGDDWQFTDSNISDHLPENDGENFLVALTNVPLHLNWYTRRVKNNYVVFTFNEIADYLRSNNIPLENVVYRLLYAYTLIYIENKKKIPSCDEYTKFTHDETRGCIFDMNGLKYDIIHSCDDPIICDACTHRLSSVGVSVSKIERSKKELTKVRKELYYRITSWISKHPILTLLLATIWAIMIGLLTNYTSNLCWPST</sequence>
<comment type="caution">
    <text evidence="2">The sequence shown here is derived from an EMBL/GenBank/DDBJ whole genome shotgun (WGS) entry which is preliminary data.</text>
</comment>
<dbReference type="AlphaFoldDB" id="A0A9E4N2I8"/>
<accession>A0A9E4N2I8</accession>
<evidence type="ECO:0000313" key="3">
    <source>
        <dbReference type="Proteomes" id="UP000886667"/>
    </source>
</evidence>
<name>A0A9E4N2I8_9GAMM</name>
<evidence type="ECO:0000313" key="2">
    <source>
        <dbReference type="EMBL" id="MCG7945365.1"/>
    </source>
</evidence>
<keyword evidence="1" id="KW-0472">Membrane</keyword>
<dbReference type="Proteomes" id="UP000886667">
    <property type="component" value="Unassembled WGS sequence"/>
</dbReference>